<sequence length="123" mass="13158">MTNQHPAYMDGPAALRTLYAEAERRDSDADRLRAFSTPKTQPITTSLSGKVNTLAGHIPAAAARGEIEDSTSGWRDLPNRPETPEQIRLGEDHAVHLSDGDDGQGGGQKAEQLAGADGWHGFP</sequence>
<reference evidence="2" key="1">
    <citation type="submission" date="2020-07" db="EMBL/GenBank/DDBJ databases">
        <title>Clinical and genomic characterization of carbapenemase-producing Enterobacterales causing secondary infections during the COVID-19 crisis at a New York City hospital.</title>
        <authorList>
            <person name="Gomez-Simmonds A."/>
            <person name="Annavajhala M.K."/>
            <person name="Uhlemann A.-C."/>
        </authorList>
    </citation>
    <scope>NUCLEOTIDE SEQUENCE</scope>
    <source>
        <strain evidence="2">NK1396</strain>
    </source>
</reference>
<protein>
    <submittedName>
        <fullName evidence="2">Uncharacterized protein</fullName>
    </submittedName>
</protein>
<gene>
    <name evidence="2" type="ORF">IE983_05195</name>
</gene>
<feature type="region of interest" description="Disordered" evidence="1">
    <location>
        <begin position="25"/>
        <end position="123"/>
    </location>
</feature>
<feature type="compositionally biased region" description="Polar residues" evidence="1">
    <location>
        <begin position="37"/>
        <end position="51"/>
    </location>
</feature>
<evidence type="ECO:0000256" key="1">
    <source>
        <dbReference type="SAM" id="MobiDB-lite"/>
    </source>
</evidence>
<dbReference type="AlphaFoldDB" id="A0A927DGM2"/>
<organism evidence="2 3">
    <name type="scientific">Enterobacter hormaechei</name>
    <dbReference type="NCBI Taxonomy" id="158836"/>
    <lineage>
        <taxon>Bacteria</taxon>
        <taxon>Pseudomonadati</taxon>
        <taxon>Pseudomonadota</taxon>
        <taxon>Gammaproteobacteria</taxon>
        <taxon>Enterobacterales</taxon>
        <taxon>Enterobacteriaceae</taxon>
        <taxon>Enterobacter</taxon>
        <taxon>Enterobacter cloacae complex</taxon>
    </lineage>
</organism>
<accession>A0A927DGM2</accession>
<comment type="caution">
    <text evidence="2">The sequence shown here is derived from an EMBL/GenBank/DDBJ whole genome shotgun (WGS) entry which is preliminary data.</text>
</comment>
<dbReference type="Proteomes" id="UP000655273">
    <property type="component" value="Unassembled WGS sequence"/>
</dbReference>
<proteinExistence type="predicted"/>
<name>A0A927DGM2_9ENTR</name>
<evidence type="ECO:0000313" key="2">
    <source>
        <dbReference type="EMBL" id="MBD3706730.1"/>
    </source>
</evidence>
<evidence type="ECO:0000313" key="3">
    <source>
        <dbReference type="Proteomes" id="UP000655273"/>
    </source>
</evidence>
<feature type="compositionally biased region" description="Basic and acidic residues" evidence="1">
    <location>
        <begin position="77"/>
        <end position="99"/>
    </location>
</feature>
<dbReference type="EMBL" id="JACXTA010000001">
    <property type="protein sequence ID" value="MBD3706730.1"/>
    <property type="molecule type" value="Genomic_DNA"/>
</dbReference>